<accession>A0ABU6J9R7</accession>
<evidence type="ECO:0000313" key="2">
    <source>
        <dbReference type="Proteomes" id="UP001352263"/>
    </source>
</evidence>
<dbReference type="RefSeq" id="WP_326507116.1">
    <property type="nucleotide sequence ID" value="NZ_JAWIIV010000011.1"/>
</dbReference>
<comment type="caution">
    <text evidence="1">The sequence shown here is derived from an EMBL/GenBank/DDBJ whole genome shotgun (WGS) entry which is preliminary data.</text>
</comment>
<keyword evidence="2" id="KW-1185">Reference proteome</keyword>
<name>A0ABU6J9R7_9BURK</name>
<reference evidence="1 2" key="1">
    <citation type="submission" date="2023-10" db="EMBL/GenBank/DDBJ databases">
        <title>Noviherbaspirillum sp. CPCC 100848 genome assembly.</title>
        <authorList>
            <person name="Li X.Y."/>
            <person name="Fang X.M."/>
        </authorList>
    </citation>
    <scope>NUCLEOTIDE SEQUENCE [LARGE SCALE GENOMIC DNA]</scope>
    <source>
        <strain evidence="1 2">CPCC 100848</strain>
    </source>
</reference>
<protein>
    <submittedName>
        <fullName evidence="1">Uncharacterized protein</fullName>
    </submittedName>
</protein>
<gene>
    <name evidence="1" type="ORF">RY831_14640</name>
</gene>
<proteinExistence type="predicted"/>
<dbReference type="EMBL" id="JAWIIV010000011">
    <property type="protein sequence ID" value="MEC4720397.1"/>
    <property type="molecule type" value="Genomic_DNA"/>
</dbReference>
<evidence type="ECO:0000313" key="1">
    <source>
        <dbReference type="EMBL" id="MEC4720397.1"/>
    </source>
</evidence>
<organism evidence="1 2">
    <name type="scientific">Noviherbaspirillum album</name>
    <dbReference type="NCBI Taxonomy" id="3080276"/>
    <lineage>
        <taxon>Bacteria</taxon>
        <taxon>Pseudomonadati</taxon>
        <taxon>Pseudomonadota</taxon>
        <taxon>Betaproteobacteria</taxon>
        <taxon>Burkholderiales</taxon>
        <taxon>Oxalobacteraceae</taxon>
        <taxon>Noviherbaspirillum</taxon>
    </lineage>
</organism>
<sequence>MKYHTMLLPERFGRHQNVYGVEVFLYVQRLIVVLHELPCNQGTSITNAADMVATDVLRGLIENGWVSDPEVVTWIEHYPSSFQFDALQPIGACVADTWDLIEFEWDAVARKYRSPNWRPLSGDSDLLPKTAWVKLI</sequence>
<dbReference type="Proteomes" id="UP001352263">
    <property type="component" value="Unassembled WGS sequence"/>
</dbReference>